<dbReference type="InterPro" id="IPR005110">
    <property type="entry name" value="MoeA_linker/N"/>
</dbReference>
<evidence type="ECO:0000256" key="2">
    <source>
        <dbReference type="ARBA" id="ARBA00002901"/>
    </source>
</evidence>
<dbReference type="AlphaFoldDB" id="A0A4D7QPH9"/>
<dbReference type="GO" id="GO:0005829">
    <property type="term" value="C:cytosol"/>
    <property type="evidence" value="ECO:0007669"/>
    <property type="project" value="TreeGrafter"/>
</dbReference>
<dbReference type="SUPFAM" id="SSF63882">
    <property type="entry name" value="MoeA N-terminal region -like"/>
    <property type="match status" value="1"/>
</dbReference>
<dbReference type="InterPro" id="IPR005111">
    <property type="entry name" value="MoeA_C_domain_IV"/>
</dbReference>
<feature type="domain" description="MoaB/Mog" evidence="12">
    <location>
        <begin position="175"/>
        <end position="314"/>
    </location>
</feature>
<evidence type="ECO:0000256" key="6">
    <source>
        <dbReference type="ARBA" id="ARBA00022679"/>
    </source>
</evidence>
<keyword evidence="6 11" id="KW-0808">Transferase</keyword>
<dbReference type="FunFam" id="3.40.980.10:FF:000004">
    <property type="entry name" value="Molybdopterin molybdenumtransferase"/>
    <property type="match status" value="1"/>
</dbReference>
<dbReference type="InterPro" id="IPR036135">
    <property type="entry name" value="MoeA_linker/N_sf"/>
</dbReference>
<evidence type="ECO:0000256" key="9">
    <source>
        <dbReference type="ARBA" id="ARBA00023150"/>
    </source>
</evidence>
<comment type="catalytic activity">
    <reaction evidence="10">
        <text>adenylyl-molybdopterin + molybdate = Mo-molybdopterin + AMP + H(+)</text>
        <dbReference type="Rhea" id="RHEA:35047"/>
        <dbReference type="ChEBI" id="CHEBI:15378"/>
        <dbReference type="ChEBI" id="CHEBI:36264"/>
        <dbReference type="ChEBI" id="CHEBI:62727"/>
        <dbReference type="ChEBI" id="CHEBI:71302"/>
        <dbReference type="ChEBI" id="CHEBI:456215"/>
        <dbReference type="EC" id="2.10.1.1"/>
    </reaction>
</comment>
<keyword evidence="8 11" id="KW-0460">Magnesium</keyword>
<dbReference type="NCBIfam" id="NF045515">
    <property type="entry name" value="Glp_gephyrin"/>
    <property type="match status" value="1"/>
</dbReference>
<comment type="cofactor">
    <cofactor evidence="1 11">
        <name>Mg(2+)</name>
        <dbReference type="ChEBI" id="CHEBI:18420"/>
    </cofactor>
</comment>
<dbReference type="PANTHER" id="PTHR10192:SF5">
    <property type="entry name" value="GEPHYRIN"/>
    <property type="match status" value="1"/>
</dbReference>
<dbReference type="Pfam" id="PF03453">
    <property type="entry name" value="MoeA_N"/>
    <property type="match status" value="1"/>
</dbReference>
<dbReference type="InterPro" id="IPR001453">
    <property type="entry name" value="MoaB/Mog_dom"/>
</dbReference>
<dbReference type="SUPFAM" id="SSF63867">
    <property type="entry name" value="MoeA C-terminal domain-like"/>
    <property type="match status" value="1"/>
</dbReference>
<dbReference type="SUPFAM" id="SSF53218">
    <property type="entry name" value="Molybdenum cofactor biosynthesis proteins"/>
    <property type="match status" value="1"/>
</dbReference>
<dbReference type="Gene3D" id="2.170.190.11">
    <property type="entry name" value="Molybdopterin biosynthesis moea protein, domain 3"/>
    <property type="match status" value="1"/>
</dbReference>
<dbReference type="Gene3D" id="3.40.980.10">
    <property type="entry name" value="MoaB/Mog-like domain"/>
    <property type="match status" value="1"/>
</dbReference>
<accession>A0A4D7QPH9</accession>
<dbReference type="CDD" id="cd00887">
    <property type="entry name" value="MoeA"/>
    <property type="match status" value="1"/>
</dbReference>
<evidence type="ECO:0000256" key="3">
    <source>
        <dbReference type="ARBA" id="ARBA00005046"/>
    </source>
</evidence>
<dbReference type="EC" id="2.10.1.1" evidence="11"/>
<reference evidence="13 14" key="1">
    <citation type="submission" date="2019-04" db="EMBL/GenBank/DDBJ databases">
        <title>Phreatobacter aquaticus sp. nov.</title>
        <authorList>
            <person name="Choi A."/>
            <person name="Baek K."/>
        </authorList>
    </citation>
    <scope>NUCLEOTIDE SEQUENCE [LARGE SCALE GENOMIC DNA]</scope>
    <source>
        <strain evidence="13 14">NMCR1094</strain>
    </source>
</reference>
<name>A0A4D7QPH9_9HYPH</name>
<gene>
    <name evidence="13" type="ORF">E8L99_17885</name>
</gene>
<dbReference type="UniPathway" id="UPA00344"/>
<evidence type="ECO:0000313" key="14">
    <source>
        <dbReference type="Proteomes" id="UP000298588"/>
    </source>
</evidence>
<evidence type="ECO:0000313" key="13">
    <source>
        <dbReference type="EMBL" id="QCK87496.1"/>
    </source>
</evidence>
<dbReference type="Pfam" id="PF03454">
    <property type="entry name" value="MoeA_C"/>
    <property type="match status" value="1"/>
</dbReference>
<dbReference type="RefSeq" id="WP_137100825.1">
    <property type="nucleotide sequence ID" value="NZ_CP039865.1"/>
</dbReference>
<keyword evidence="5 11" id="KW-0500">Molybdenum</keyword>
<dbReference type="InterPro" id="IPR038987">
    <property type="entry name" value="MoeA-like"/>
</dbReference>
<dbReference type="Gene3D" id="3.90.105.10">
    <property type="entry name" value="Molybdopterin biosynthesis moea protein, domain 2"/>
    <property type="match status" value="1"/>
</dbReference>
<dbReference type="GO" id="GO:0061599">
    <property type="term" value="F:molybdopterin molybdotransferase activity"/>
    <property type="evidence" value="ECO:0007669"/>
    <property type="project" value="UniProtKB-UniRule"/>
</dbReference>
<evidence type="ECO:0000256" key="5">
    <source>
        <dbReference type="ARBA" id="ARBA00022505"/>
    </source>
</evidence>
<dbReference type="Gene3D" id="2.40.340.10">
    <property type="entry name" value="MoeA, C-terminal, domain IV"/>
    <property type="match status" value="1"/>
</dbReference>
<evidence type="ECO:0000256" key="1">
    <source>
        <dbReference type="ARBA" id="ARBA00001946"/>
    </source>
</evidence>
<dbReference type="PANTHER" id="PTHR10192">
    <property type="entry name" value="MOLYBDOPTERIN BIOSYNTHESIS PROTEIN"/>
    <property type="match status" value="1"/>
</dbReference>
<dbReference type="GO" id="GO:0006777">
    <property type="term" value="P:Mo-molybdopterin cofactor biosynthetic process"/>
    <property type="evidence" value="ECO:0007669"/>
    <property type="project" value="UniProtKB-UniRule"/>
</dbReference>
<evidence type="ECO:0000256" key="11">
    <source>
        <dbReference type="RuleBase" id="RU365090"/>
    </source>
</evidence>
<dbReference type="Proteomes" id="UP000298588">
    <property type="component" value="Chromosome"/>
</dbReference>
<dbReference type="Pfam" id="PF00994">
    <property type="entry name" value="MoCF_biosynth"/>
    <property type="match status" value="1"/>
</dbReference>
<dbReference type="SMART" id="SM00852">
    <property type="entry name" value="MoCF_biosynth"/>
    <property type="match status" value="1"/>
</dbReference>
<comment type="function">
    <text evidence="2 11">Catalyzes the insertion of molybdate into adenylated molybdopterin with the concomitant release of AMP.</text>
</comment>
<evidence type="ECO:0000256" key="8">
    <source>
        <dbReference type="ARBA" id="ARBA00022842"/>
    </source>
</evidence>
<keyword evidence="7 11" id="KW-0479">Metal-binding</keyword>
<dbReference type="InterPro" id="IPR036425">
    <property type="entry name" value="MoaB/Mog-like_dom_sf"/>
</dbReference>
<dbReference type="KEGG" id="paqt:E8L99_17885"/>
<dbReference type="EMBL" id="CP039865">
    <property type="protein sequence ID" value="QCK87496.1"/>
    <property type="molecule type" value="Genomic_DNA"/>
</dbReference>
<protein>
    <recommendedName>
        <fullName evidence="11">Molybdopterin molybdenumtransferase</fullName>
        <ecNumber evidence="11">2.10.1.1</ecNumber>
    </recommendedName>
</protein>
<keyword evidence="9 11" id="KW-0501">Molybdenum cofactor biosynthesis</keyword>
<keyword evidence="14" id="KW-1185">Reference proteome</keyword>
<evidence type="ECO:0000256" key="7">
    <source>
        <dbReference type="ARBA" id="ARBA00022723"/>
    </source>
</evidence>
<evidence type="ECO:0000256" key="4">
    <source>
        <dbReference type="ARBA" id="ARBA00010763"/>
    </source>
</evidence>
<proteinExistence type="inferred from homology"/>
<evidence type="ECO:0000256" key="10">
    <source>
        <dbReference type="ARBA" id="ARBA00047317"/>
    </source>
</evidence>
<organism evidence="13 14">
    <name type="scientific">Phreatobacter aquaticus</name>
    <dbReference type="NCBI Taxonomy" id="2570229"/>
    <lineage>
        <taxon>Bacteria</taxon>
        <taxon>Pseudomonadati</taxon>
        <taxon>Pseudomonadota</taxon>
        <taxon>Alphaproteobacteria</taxon>
        <taxon>Hyphomicrobiales</taxon>
        <taxon>Phreatobacteraceae</taxon>
        <taxon>Phreatobacter</taxon>
    </lineage>
</organism>
<dbReference type="OrthoDB" id="9804758at2"/>
<comment type="pathway">
    <text evidence="3 11">Cofactor biosynthesis; molybdopterin biosynthesis.</text>
</comment>
<dbReference type="FunFam" id="2.170.190.11:FF:000001">
    <property type="entry name" value="Molybdopterin molybdenumtransferase"/>
    <property type="match status" value="1"/>
</dbReference>
<dbReference type="InterPro" id="IPR036688">
    <property type="entry name" value="MoeA_C_domain_IV_sf"/>
</dbReference>
<dbReference type="GO" id="GO:0046872">
    <property type="term" value="F:metal ion binding"/>
    <property type="evidence" value="ECO:0007669"/>
    <property type="project" value="UniProtKB-UniRule"/>
</dbReference>
<sequence length="400" mass="41784">MADLLPVGDALARIIDGKDALPEEWVPLDQADGRVLARDLAARRTQPPGDVSAMDGYAVRVADLPGILHVVGESAAGRPFAGSIPAGGAVRIFTGAQVPEGADSVVMQEDAHRDGSAVRITATSTPGRHIRPMGLDFSEGIVGLRAGTRLNPRSLSLAAAMNHGELPVHRRPRVAILSTGDELVEPGCEPGPSQIVSSNATGLAAFVRREGGEPIPLGIVADRIDDTLAAVRQARAAGADVLVTSGGASVGEYDLIRDVIAREGAALGFWRIAMRPGKPLMMSDLGPMRLLGLPGNPVASFVCATIFLGPLLRRLSGRSDWQWKTEAATLGAAVRANDFRADFLRAKLSGNGQALIATAFAIQDSSMIRVLADSDALIMRAPFAPEAPAGSACEIIRLAD</sequence>
<evidence type="ECO:0000259" key="12">
    <source>
        <dbReference type="SMART" id="SM00852"/>
    </source>
</evidence>
<comment type="similarity">
    <text evidence="4 11">Belongs to the MoeA family.</text>
</comment>